<accession>A0A2M8P132</accession>
<feature type="compositionally biased region" description="Basic and acidic residues" evidence="1">
    <location>
        <begin position="874"/>
        <end position="884"/>
    </location>
</feature>
<reference evidence="3 4" key="1">
    <citation type="submission" date="2017-11" db="EMBL/GenBank/DDBJ databases">
        <title>Evolution of Phototrophy in the Chloroflexi Phylum Driven by Horizontal Gene Transfer.</title>
        <authorList>
            <person name="Ward L.M."/>
            <person name="Hemp J."/>
            <person name="Shih P.M."/>
            <person name="Mcglynn S.E."/>
            <person name="Fischer W."/>
        </authorList>
    </citation>
    <scope>NUCLEOTIDE SEQUENCE [LARGE SCALE GENOMIC DNA]</scope>
    <source>
        <strain evidence="3">CP2_2F</strain>
    </source>
</reference>
<evidence type="ECO:0000256" key="1">
    <source>
        <dbReference type="SAM" id="MobiDB-lite"/>
    </source>
</evidence>
<protein>
    <recommendedName>
        <fullName evidence="2">Mannosylglycerate hydrolase MGH1-like glycoside hydrolase domain-containing protein</fullName>
    </recommendedName>
</protein>
<dbReference type="Gene3D" id="1.50.10.10">
    <property type="match status" value="1"/>
</dbReference>
<dbReference type="InterPro" id="IPR012341">
    <property type="entry name" value="6hp_glycosidase-like_sf"/>
</dbReference>
<feature type="domain" description="Mannosylglycerate hydrolase MGH1-like glycoside hydrolase" evidence="2">
    <location>
        <begin position="600"/>
        <end position="712"/>
    </location>
</feature>
<evidence type="ECO:0000259" key="2">
    <source>
        <dbReference type="Pfam" id="PF22422"/>
    </source>
</evidence>
<sequence>MRFAADARLKRTDYTDDHAWAIAFGDTEEPFLTFQTRYGGRVSLARLVPMWIVDGRTIYTSAALAERPVLRAFAPSYAKVTAKLTDSLSLTSELFVFESRAAGGRFTLHNQASAPIQVRLDLVAQVVRDQKPIDMNVLSLEDGTEALHMGRAGDLNPILLLENAKAPPPRFVATPQAPKLIVTLSVPAEGSIAVRWAHSSQRATQDSLQTAFFWLRRADWDSELRQIERLSAQTLTFETGDPDLDAALAFSQHVALRSFINATGSLPNASFVAARIPSRGWSPRGDGSDHSWQWSGQSAGLAATVLPSVAAFAPDLALGALRNFLAVRQSDGFIDNKPGLAGQRAKLLSMPLLASTAWALYEQTEDRALLAEALPILRAFFLRWFAPDQDRDRDGFPEWTNLTHSTYTSNPLFARFQRWAANADISKVESPDLAAYLIAEGRALLRMGALLGDSSGTEAISGRVAQLEAHLEALWHADLGTYLYRDRDTDQAVRGINLFRGKGDESFAAKTPLEPPNRLILRVLGGRDIAPRFSAVIEGVDAKGQHVAETLTSSAFTWHYGLGTTVTEKVYAQVNYIRFEGLIRLFNIEVDTVDLFRQNLTQLMALWSGAPSAERAAQIVATLTDSERYWRPYGLPVCPINDPAFAADNDGGSGGVWSLWNVLLLEGLLRYGYLNEATELFNRLLSAQIKALRRDRGFREGYNSETGDGLGDVDDLAGIVPIHIFLRLIGVRIINVRRVWAGGTFAFAQPVTLTYGGLRVTRSTTGTTVTFPSGKVVEADSAWQLIEDELPEPAPEVPEPEAEPQEAPPPISILEPSDERDESNLTPAHGEQIPVESQRDVTQEIQISQIDFNAESEAFKPTSNAPQQGVIKIKVRDGHKRPASDDPTAE</sequence>
<dbReference type="Proteomes" id="UP000228921">
    <property type="component" value="Unassembled WGS sequence"/>
</dbReference>
<gene>
    <name evidence="3" type="ORF">CUN51_05155</name>
</gene>
<comment type="caution">
    <text evidence="3">The sequence shown here is derived from an EMBL/GenBank/DDBJ whole genome shotgun (WGS) entry which is preliminary data.</text>
</comment>
<dbReference type="EMBL" id="PGTK01000004">
    <property type="protein sequence ID" value="PJF31255.1"/>
    <property type="molecule type" value="Genomic_DNA"/>
</dbReference>
<dbReference type="GO" id="GO:0005975">
    <property type="term" value="P:carbohydrate metabolic process"/>
    <property type="evidence" value="ECO:0007669"/>
    <property type="project" value="InterPro"/>
</dbReference>
<name>A0A2M8P132_9CHLR</name>
<dbReference type="SUPFAM" id="SSF48208">
    <property type="entry name" value="Six-hairpin glycosidases"/>
    <property type="match status" value="1"/>
</dbReference>
<dbReference type="InterPro" id="IPR054491">
    <property type="entry name" value="MGH1-like_GH"/>
</dbReference>
<dbReference type="InterPro" id="IPR008928">
    <property type="entry name" value="6-hairpin_glycosidase_sf"/>
</dbReference>
<feature type="region of interest" description="Disordered" evidence="1">
    <location>
        <begin position="792"/>
        <end position="841"/>
    </location>
</feature>
<organism evidence="3 4">
    <name type="scientific">Candidatus Thermofonsia Clade 1 bacterium</name>
    <dbReference type="NCBI Taxonomy" id="2364210"/>
    <lineage>
        <taxon>Bacteria</taxon>
        <taxon>Bacillati</taxon>
        <taxon>Chloroflexota</taxon>
        <taxon>Candidatus Thermofontia</taxon>
        <taxon>Candidatus Thermofonsia Clade 1</taxon>
    </lineage>
</organism>
<evidence type="ECO:0000313" key="4">
    <source>
        <dbReference type="Proteomes" id="UP000228921"/>
    </source>
</evidence>
<dbReference type="Pfam" id="PF22422">
    <property type="entry name" value="MGH1-like_GH"/>
    <property type="match status" value="2"/>
</dbReference>
<proteinExistence type="predicted"/>
<feature type="domain" description="Mannosylglycerate hydrolase MGH1-like glycoside hydrolase" evidence="2">
    <location>
        <begin position="313"/>
        <end position="496"/>
    </location>
</feature>
<dbReference type="AlphaFoldDB" id="A0A2M8P132"/>
<feature type="region of interest" description="Disordered" evidence="1">
    <location>
        <begin position="854"/>
        <end position="890"/>
    </location>
</feature>
<evidence type="ECO:0000313" key="3">
    <source>
        <dbReference type="EMBL" id="PJF31255.1"/>
    </source>
</evidence>